<protein>
    <recommendedName>
        <fullName evidence="6">Swi5-domain-containing protein</fullName>
    </recommendedName>
</protein>
<dbReference type="Pfam" id="PF07061">
    <property type="entry name" value="Swi5"/>
    <property type="match status" value="1"/>
</dbReference>
<dbReference type="Gene3D" id="1.20.5.170">
    <property type="match status" value="1"/>
</dbReference>
<keyword evidence="2" id="KW-0227">DNA damage</keyword>
<keyword evidence="5" id="KW-1185">Reference proteome</keyword>
<dbReference type="STRING" id="1230097.A0A423VG68"/>
<dbReference type="GO" id="GO:0034974">
    <property type="term" value="C:Swi5-Swi2 complex"/>
    <property type="evidence" value="ECO:0007669"/>
    <property type="project" value="TreeGrafter"/>
</dbReference>
<evidence type="ECO:0000256" key="1">
    <source>
        <dbReference type="ARBA" id="ARBA00008060"/>
    </source>
</evidence>
<reference evidence="4 5" key="1">
    <citation type="submission" date="2015-09" db="EMBL/GenBank/DDBJ databases">
        <title>Host preference determinants of Valsa canker pathogens revealed by comparative genomics.</title>
        <authorList>
            <person name="Yin Z."/>
            <person name="Huang L."/>
        </authorList>
    </citation>
    <scope>NUCLEOTIDE SEQUENCE [LARGE SCALE GENOMIC DNA]</scope>
    <source>
        <strain evidence="4 5">SXYLt</strain>
    </source>
</reference>
<evidence type="ECO:0000313" key="4">
    <source>
        <dbReference type="EMBL" id="ROV89994.1"/>
    </source>
</evidence>
<comment type="similarity">
    <text evidence="1">Belongs to the SWI5/SAE3 family.</text>
</comment>
<accession>A0A423VG68</accession>
<evidence type="ECO:0000256" key="2">
    <source>
        <dbReference type="ARBA" id="ARBA00022763"/>
    </source>
</evidence>
<evidence type="ECO:0008006" key="6">
    <source>
        <dbReference type="Google" id="ProtNLM"/>
    </source>
</evidence>
<dbReference type="GO" id="GO:0032798">
    <property type="term" value="C:Swi5-Sfr1 complex"/>
    <property type="evidence" value="ECO:0007669"/>
    <property type="project" value="TreeGrafter"/>
</dbReference>
<dbReference type="PANTHER" id="PTHR28529:SF2">
    <property type="entry name" value="DNA REPAIR PROTEIN SWI5 HOMOLOG"/>
    <property type="match status" value="1"/>
</dbReference>
<dbReference type="AlphaFoldDB" id="A0A423VG68"/>
<sequence>MSPTRAASGELEGDAPLENGRHGLTLLSAADIDFIDGFRNACARNIVEGHDLGGLLQAVSAHLDRFENEVRRVGSQEVDNVWPISQLLDPWGPIVSAKNVLHPNTIEISGPCVNDHFEVVVSNAGKAVQTAQYVTGIDAAFRRLTDIRGRCLQLGQKQHDLDHEQKSLRQTAETTVNDHIRLLRQYNKMKDVGQQVIGLIAENRGVPIGSLYADQEYGVGPGD</sequence>
<comment type="caution">
    <text evidence="4">The sequence shown here is derived from an EMBL/GenBank/DDBJ whole genome shotgun (WGS) entry which is preliminary data.</text>
</comment>
<gene>
    <name evidence="4" type="ORF">VPNG_09999</name>
</gene>
<dbReference type="GO" id="GO:0010772">
    <property type="term" value="P:meiotic DNA recombinase assembly involved in reciprocal meiotic recombination"/>
    <property type="evidence" value="ECO:0007669"/>
    <property type="project" value="TreeGrafter"/>
</dbReference>
<evidence type="ECO:0000256" key="3">
    <source>
        <dbReference type="ARBA" id="ARBA00023204"/>
    </source>
</evidence>
<dbReference type="GO" id="GO:0000709">
    <property type="term" value="P:meiotic joint molecule formation"/>
    <property type="evidence" value="ECO:0007669"/>
    <property type="project" value="TreeGrafter"/>
</dbReference>
<dbReference type="EMBL" id="LKEB01000101">
    <property type="protein sequence ID" value="ROV89994.1"/>
    <property type="molecule type" value="Genomic_DNA"/>
</dbReference>
<name>A0A423VG68_9PEZI</name>
<organism evidence="4 5">
    <name type="scientific">Cytospora leucostoma</name>
    <dbReference type="NCBI Taxonomy" id="1230097"/>
    <lineage>
        <taxon>Eukaryota</taxon>
        <taxon>Fungi</taxon>
        <taxon>Dikarya</taxon>
        <taxon>Ascomycota</taxon>
        <taxon>Pezizomycotina</taxon>
        <taxon>Sordariomycetes</taxon>
        <taxon>Sordariomycetidae</taxon>
        <taxon>Diaporthales</taxon>
        <taxon>Cytosporaceae</taxon>
        <taxon>Cytospora</taxon>
    </lineage>
</organism>
<dbReference type="Proteomes" id="UP000285146">
    <property type="component" value="Unassembled WGS sequence"/>
</dbReference>
<dbReference type="PANTHER" id="PTHR28529">
    <property type="entry name" value="DNA REPAIR PROTEIN SWI5 HOMOLOG"/>
    <property type="match status" value="1"/>
</dbReference>
<dbReference type="InterPro" id="IPR010760">
    <property type="entry name" value="DNA-repair_Swi5"/>
</dbReference>
<evidence type="ECO:0000313" key="5">
    <source>
        <dbReference type="Proteomes" id="UP000285146"/>
    </source>
</evidence>
<dbReference type="InParanoid" id="A0A423VG68"/>
<dbReference type="OrthoDB" id="255837at2759"/>
<proteinExistence type="inferred from homology"/>
<keyword evidence="3" id="KW-0234">DNA repair</keyword>